<dbReference type="Gene3D" id="1.10.490.10">
    <property type="entry name" value="Globins"/>
    <property type="match status" value="1"/>
</dbReference>
<evidence type="ECO:0000256" key="11">
    <source>
        <dbReference type="ARBA" id="ARBA00023002"/>
    </source>
</evidence>
<dbReference type="GO" id="GO:0046872">
    <property type="term" value="F:metal ion binding"/>
    <property type="evidence" value="ECO:0007669"/>
    <property type="project" value="UniProtKB-KW"/>
</dbReference>
<dbReference type="InterPro" id="IPR001433">
    <property type="entry name" value="OxRdtase_FAD/NAD-bd"/>
</dbReference>
<evidence type="ECO:0000313" key="20">
    <source>
        <dbReference type="Proteomes" id="UP000192596"/>
    </source>
</evidence>
<gene>
    <name evidence="19" type="ORF">B0A48_01116</name>
</gene>
<evidence type="ECO:0000256" key="6">
    <source>
        <dbReference type="ARBA" id="ARBA00022617"/>
    </source>
</evidence>
<dbReference type="OrthoDB" id="436496at2759"/>
<dbReference type="GO" id="GO:0008941">
    <property type="term" value="F:nitric oxide dioxygenase NAD(P)H activity"/>
    <property type="evidence" value="ECO:0007669"/>
    <property type="project" value="UniProtKB-EC"/>
</dbReference>
<name>A0A1V8TSB0_9PEZI</name>
<keyword evidence="7" id="KW-0285">Flavoprotein</keyword>
<dbReference type="FunFam" id="1.10.490.10:FF:000003">
    <property type="entry name" value="Flavohemoprotein"/>
    <property type="match status" value="1"/>
</dbReference>
<keyword evidence="13" id="KW-0520">NAD</keyword>
<dbReference type="STRING" id="1507870.A0A1V8TSB0"/>
<dbReference type="GO" id="GO:0020037">
    <property type="term" value="F:heme binding"/>
    <property type="evidence" value="ECO:0007669"/>
    <property type="project" value="InterPro"/>
</dbReference>
<dbReference type="GO" id="GO:0019825">
    <property type="term" value="F:oxygen binding"/>
    <property type="evidence" value="ECO:0007669"/>
    <property type="project" value="InterPro"/>
</dbReference>
<dbReference type="FunFam" id="3.40.50.80:FF:000010">
    <property type="entry name" value="Flavohemoprotein"/>
    <property type="match status" value="1"/>
</dbReference>
<dbReference type="InterPro" id="IPR017938">
    <property type="entry name" value="Riboflavin_synthase-like_b-brl"/>
</dbReference>
<evidence type="ECO:0000256" key="4">
    <source>
        <dbReference type="ARBA" id="ARBA00012229"/>
    </source>
</evidence>
<dbReference type="Gene3D" id="3.40.50.80">
    <property type="entry name" value="Nucleotide-binding domain of ferredoxin-NADP reductase (FNR) module"/>
    <property type="match status" value="1"/>
</dbReference>
<dbReference type="EC" id="1.14.12.17" evidence="4"/>
<dbReference type="GO" id="GO:0046210">
    <property type="term" value="P:nitric oxide catabolic process"/>
    <property type="evidence" value="ECO:0007669"/>
    <property type="project" value="TreeGrafter"/>
</dbReference>
<evidence type="ECO:0000259" key="18">
    <source>
        <dbReference type="PROSITE" id="PS51384"/>
    </source>
</evidence>
<evidence type="ECO:0000256" key="1">
    <source>
        <dbReference type="ARBA" id="ARBA00001970"/>
    </source>
</evidence>
<dbReference type="InterPro" id="IPR039261">
    <property type="entry name" value="FNR_nucleotide-bd"/>
</dbReference>
<dbReference type="Pfam" id="PF00175">
    <property type="entry name" value="NAD_binding_1"/>
    <property type="match status" value="1"/>
</dbReference>
<dbReference type="Pfam" id="PF00042">
    <property type="entry name" value="Globin"/>
    <property type="match status" value="1"/>
</dbReference>
<dbReference type="SUPFAM" id="SSF52343">
    <property type="entry name" value="Ferredoxin reductase-like, C-terminal NADP-linked domain"/>
    <property type="match status" value="1"/>
</dbReference>
<comment type="similarity">
    <text evidence="3">In the C-terminal section; belongs to the flavoprotein pyridine nucleotide cytochrome reductase family.</text>
</comment>
<proteinExistence type="inferred from homology"/>
<protein>
    <recommendedName>
        <fullName evidence="4">nitric oxide dioxygenase</fullName>
        <ecNumber evidence="4">1.14.12.17</ecNumber>
    </recommendedName>
</protein>
<dbReference type="InterPro" id="IPR017927">
    <property type="entry name" value="FAD-bd_FR_type"/>
</dbReference>
<evidence type="ECO:0000256" key="7">
    <source>
        <dbReference type="ARBA" id="ARBA00022630"/>
    </source>
</evidence>
<dbReference type="AlphaFoldDB" id="A0A1V8TSB0"/>
<keyword evidence="20" id="KW-1185">Reference proteome</keyword>
<dbReference type="InParanoid" id="A0A1V8TSB0"/>
<feature type="domain" description="FAD-binding FR-type" evidence="18">
    <location>
        <begin position="149"/>
        <end position="266"/>
    </location>
</feature>
<evidence type="ECO:0000256" key="10">
    <source>
        <dbReference type="ARBA" id="ARBA00022857"/>
    </source>
</evidence>
<comment type="catalytic activity">
    <reaction evidence="15">
        <text>2 nitric oxide + NADPH + 2 O2 = 2 nitrate + NADP(+) + H(+)</text>
        <dbReference type="Rhea" id="RHEA:19465"/>
        <dbReference type="ChEBI" id="CHEBI:15378"/>
        <dbReference type="ChEBI" id="CHEBI:15379"/>
        <dbReference type="ChEBI" id="CHEBI:16480"/>
        <dbReference type="ChEBI" id="CHEBI:17632"/>
        <dbReference type="ChEBI" id="CHEBI:57783"/>
        <dbReference type="ChEBI" id="CHEBI:58349"/>
        <dbReference type="EC" id="1.14.12.17"/>
    </reaction>
</comment>
<evidence type="ECO:0000256" key="8">
    <source>
        <dbReference type="ARBA" id="ARBA00022723"/>
    </source>
</evidence>
<dbReference type="PROSITE" id="PS51384">
    <property type="entry name" value="FAD_FR"/>
    <property type="match status" value="1"/>
</dbReference>
<dbReference type="GO" id="GO:0009636">
    <property type="term" value="P:response to toxic substance"/>
    <property type="evidence" value="ECO:0007669"/>
    <property type="project" value="UniProtKB-KW"/>
</dbReference>
<comment type="cofactor">
    <cofactor evidence="1">
        <name>heme b</name>
        <dbReference type="ChEBI" id="CHEBI:60344"/>
    </cofactor>
</comment>
<dbReference type="SUPFAM" id="SSF63380">
    <property type="entry name" value="Riboflavin synthase domain-like"/>
    <property type="match status" value="1"/>
</dbReference>
<keyword evidence="6" id="KW-0349">Heme</keyword>
<feature type="domain" description="Globin" evidence="17">
    <location>
        <begin position="2"/>
        <end position="139"/>
    </location>
</feature>
<dbReference type="EMBL" id="NAJO01000002">
    <property type="protein sequence ID" value="OQO14240.1"/>
    <property type="molecule type" value="Genomic_DNA"/>
</dbReference>
<evidence type="ECO:0000256" key="14">
    <source>
        <dbReference type="ARBA" id="ARBA00048649"/>
    </source>
</evidence>
<evidence type="ECO:0000256" key="5">
    <source>
        <dbReference type="ARBA" id="ARBA00022575"/>
    </source>
</evidence>
<keyword evidence="10" id="KW-0521">NADP</keyword>
<dbReference type="FunFam" id="2.40.30.10:FF:000034">
    <property type="entry name" value="Flavohemoprotein"/>
    <property type="match status" value="1"/>
</dbReference>
<accession>A0A1V8TSB0</accession>
<evidence type="ECO:0000259" key="17">
    <source>
        <dbReference type="PROSITE" id="PS01033"/>
    </source>
</evidence>
<dbReference type="SUPFAM" id="SSF46458">
    <property type="entry name" value="Globin-like"/>
    <property type="match status" value="1"/>
</dbReference>
<organism evidence="19 20">
    <name type="scientific">Cryoendolithus antarcticus</name>
    <dbReference type="NCBI Taxonomy" id="1507870"/>
    <lineage>
        <taxon>Eukaryota</taxon>
        <taxon>Fungi</taxon>
        <taxon>Dikarya</taxon>
        <taxon>Ascomycota</taxon>
        <taxon>Pezizomycotina</taxon>
        <taxon>Dothideomycetes</taxon>
        <taxon>Dothideomycetidae</taxon>
        <taxon>Cladosporiales</taxon>
        <taxon>Cladosporiaceae</taxon>
        <taxon>Cryoendolithus</taxon>
    </lineage>
</organism>
<comment type="function">
    <text evidence="16">In the presence of oxygen and NADH, it has NADH oxidase activity, which leads to the generation of superoxide and H(2)O(2). Under anaerobic conditions, it also exhibits nitric oxide reductase and FAD reductase activities. However, all these reactions are much lower than NOD activity.</text>
</comment>
<dbReference type="InterPro" id="IPR000971">
    <property type="entry name" value="Globin"/>
</dbReference>
<keyword evidence="5" id="KW-0216">Detoxification</keyword>
<evidence type="ECO:0000256" key="9">
    <source>
        <dbReference type="ARBA" id="ARBA00022827"/>
    </source>
</evidence>
<evidence type="ECO:0000256" key="15">
    <source>
        <dbReference type="ARBA" id="ARBA00049433"/>
    </source>
</evidence>
<comment type="cofactor">
    <cofactor evidence="2">
        <name>FAD</name>
        <dbReference type="ChEBI" id="CHEBI:57692"/>
    </cofactor>
</comment>
<dbReference type="CDD" id="cd08922">
    <property type="entry name" value="FHb-globin"/>
    <property type="match status" value="1"/>
</dbReference>
<dbReference type="PROSITE" id="PS01033">
    <property type="entry name" value="GLOBIN"/>
    <property type="match status" value="1"/>
</dbReference>
<sequence length="415" mass="45720">MSLTRAQIDIVRSTAPILQEHGTAITSEFYGSMLKDVPELNNIFNQASQATGRQSTALAGALFAYATHIDDLGALSPAVEKICQKHASLYVQPQHYEVVGTYLLRAMGTILGAALTLDILEAWKVAYWQLANIMIKTEAQMSQKTDEWRDWRQFRIARKVPESSEITSFYLKPCDGEALPAFLPGQYISVKTDVPRLDYSQARQYSLSDAPNPNYYRISVSRHYGLQVNDSNAREHPGYISNVLHDDQKEGDLIAVSCPAGEFYLDVASPSTAPVVLICSGVGVTPMMSMLNSLLARQATRRISFIHRARSTAVRAFGDDIAAAAKKHANVSSVVFIGTPVAGEDIHGMHYHYAGNADLGVLDKERDLCLDDERAEYFVCGTETFMRGMGESLKGLGVEQERIKMEVFGTGPTPL</sequence>
<dbReference type="GO" id="GO:0071949">
    <property type="term" value="F:FAD binding"/>
    <property type="evidence" value="ECO:0007669"/>
    <property type="project" value="TreeGrafter"/>
</dbReference>
<dbReference type="PANTHER" id="PTHR43396">
    <property type="entry name" value="FLAVOHEMOPROTEIN"/>
    <property type="match status" value="1"/>
</dbReference>
<keyword evidence="11" id="KW-0560">Oxidoreductase</keyword>
<evidence type="ECO:0000256" key="16">
    <source>
        <dbReference type="ARBA" id="ARBA00056398"/>
    </source>
</evidence>
<evidence type="ECO:0000313" key="19">
    <source>
        <dbReference type="EMBL" id="OQO14240.1"/>
    </source>
</evidence>
<evidence type="ECO:0000256" key="12">
    <source>
        <dbReference type="ARBA" id="ARBA00023004"/>
    </source>
</evidence>
<keyword evidence="9" id="KW-0274">FAD</keyword>
<reference evidence="20" key="1">
    <citation type="submission" date="2017-03" db="EMBL/GenBank/DDBJ databases">
        <title>Genomes of endolithic fungi from Antarctica.</title>
        <authorList>
            <person name="Coleine C."/>
            <person name="Masonjones S."/>
            <person name="Stajich J.E."/>
        </authorList>
    </citation>
    <scope>NUCLEOTIDE SEQUENCE [LARGE SCALE GENOMIC DNA]</scope>
    <source>
        <strain evidence="20">CCFEE 5527</strain>
    </source>
</reference>
<keyword evidence="12" id="KW-0408">Iron</keyword>
<dbReference type="FunCoup" id="A0A1V8TSB0">
    <property type="interactions" value="585"/>
</dbReference>
<evidence type="ECO:0000256" key="3">
    <source>
        <dbReference type="ARBA" id="ARBA00006401"/>
    </source>
</evidence>
<dbReference type="InterPro" id="IPR009050">
    <property type="entry name" value="Globin-like_sf"/>
</dbReference>
<dbReference type="GO" id="GO:0071500">
    <property type="term" value="P:cellular response to nitrosative stress"/>
    <property type="evidence" value="ECO:0007669"/>
    <property type="project" value="TreeGrafter"/>
</dbReference>
<comment type="caution">
    <text evidence="19">The sequence shown here is derived from an EMBL/GenBank/DDBJ whole genome shotgun (WGS) entry which is preliminary data.</text>
</comment>
<evidence type="ECO:0000256" key="13">
    <source>
        <dbReference type="ARBA" id="ARBA00023027"/>
    </source>
</evidence>
<dbReference type="PANTHER" id="PTHR43396:SF3">
    <property type="entry name" value="FLAVOHEMOPROTEIN"/>
    <property type="match status" value="1"/>
</dbReference>
<dbReference type="InterPro" id="IPR012292">
    <property type="entry name" value="Globin/Proto"/>
</dbReference>
<keyword evidence="8" id="KW-0479">Metal-binding</keyword>
<evidence type="ECO:0000256" key="2">
    <source>
        <dbReference type="ARBA" id="ARBA00001974"/>
    </source>
</evidence>
<dbReference type="NCBIfam" id="NF009805">
    <property type="entry name" value="PRK13289.1"/>
    <property type="match status" value="1"/>
</dbReference>
<comment type="catalytic activity">
    <reaction evidence="14">
        <text>2 nitric oxide + NADH + 2 O2 = 2 nitrate + NAD(+) + H(+)</text>
        <dbReference type="Rhea" id="RHEA:19469"/>
        <dbReference type="ChEBI" id="CHEBI:15378"/>
        <dbReference type="ChEBI" id="CHEBI:15379"/>
        <dbReference type="ChEBI" id="CHEBI:16480"/>
        <dbReference type="ChEBI" id="CHEBI:17632"/>
        <dbReference type="ChEBI" id="CHEBI:57540"/>
        <dbReference type="ChEBI" id="CHEBI:57945"/>
        <dbReference type="EC" id="1.14.12.17"/>
    </reaction>
</comment>
<dbReference type="Gene3D" id="2.40.30.10">
    <property type="entry name" value="Translation factors"/>
    <property type="match status" value="1"/>
</dbReference>
<dbReference type="Proteomes" id="UP000192596">
    <property type="component" value="Unassembled WGS sequence"/>
</dbReference>
<dbReference type="CDD" id="cd06184">
    <property type="entry name" value="flavohem_like_fad_nad_binding"/>
    <property type="match status" value="1"/>
</dbReference>